<dbReference type="InterPro" id="IPR046897">
    <property type="entry name" value="ABC-3C_MC6"/>
</dbReference>
<accession>A0A3L7JGT5</accession>
<dbReference type="RefSeq" id="WP_121682794.1">
    <property type="nucleotide sequence ID" value="NZ_RCVZ01000031.1"/>
</dbReference>
<organism evidence="1 2">
    <name type="scientific">Falsibacillus albus</name>
    <dbReference type="NCBI Taxonomy" id="2478915"/>
    <lineage>
        <taxon>Bacteria</taxon>
        <taxon>Bacillati</taxon>
        <taxon>Bacillota</taxon>
        <taxon>Bacilli</taxon>
        <taxon>Bacillales</taxon>
        <taxon>Bacillaceae</taxon>
        <taxon>Falsibacillus</taxon>
    </lineage>
</organism>
<sequence>MLIDKDSKPEETILYLSAQILLKIKKLERIKLALIENLYEEIDEKQPYFKYNLALNFLYLIDKLKIEGGDLVYVPKKNEDE</sequence>
<dbReference type="EMBL" id="RCVZ01000031">
    <property type="protein sequence ID" value="RLQ89997.1"/>
    <property type="molecule type" value="Genomic_DNA"/>
</dbReference>
<dbReference type="Proteomes" id="UP000276770">
    <property type="component" value="Unassembled WGS sequence"/>
</dbReference>
<protein>
    <submittedName>
        <fullName evidence="1">Uncharacterized protein</fullName>
    </submittedName>
</protein>
<gene>
    <name evidence="1" type="ORF">D9X91_21940</name>
</gene>
<keyword evidence="2" id="KW-1185">Reference proteome</keyword>
<evidence type="ECO:0000313" key="2">
    <source>
        <dbReference type="Proteomes" id="UP000276770"/>
    </source>
</evidence>
<dbReference type="OrthoDB" id="2971049at2"/>
<reference evidence="1 2" key="1">
    <citation type="submission" date="2018-10" db="EMBL/GenBank/DDBJ databases">
        <title>Falsibacillus sp. genome draft.</title>
        <authorList>
            <person name="Shi S."/>
        </authorList>
    </citation>
    <scope>NUCLEOTIDE SEQUENCE [LARGE SCALE GENOMIC DNA]</scope>
    <source>
        <strain evidence="1 2">GY 10110</strain>
    </source>
</reference>
<evidence type="ECO:0000313" key="1">
    <source>
        <dbReference type="EMBL" id="RLQ89997.1"/>
    </source>
</evidence>
<dbReference type="Pfam" id="PF20293">
    <property type="entry name" value="MC6"/>
    <property type="match status" value="1"/>
</dbReference>
<dbReference type="AlphaFoldDB" id="A0A3L7JGT5"/>
<name>A0A3L7JGT5_9BACI</name>
<comment type="caution">
    <text evidence="1">The sequence shown here is derived from an EMBL/GenBank/DDBJ whole genome shotgun (WGS) entry which is preliminary data.</text>
</comment>
<proteinExistence type="predicted"/>